<organism evidence="2 3">
    <name type="scientific">Asterophora parasitica</name>
    <dbReference type="NCBI Taxonomy" id="117018"/>
    <lineage>
        <taxon>Eukaryota</taxon>
        <taxon>Fungi</taxon>
        <taxon>Dikarya</taxon>
        <taxon>Basidiomycota</taxon>
        <taxon>Agaricomycotina</taxon>
        <taxon>Agaricomycetes</taxon>
        <taxon>Agaricomycetidae</taxon>
        <taxon>Agaricales</taxon>
        <taxon>Tricholomatineae</taxon>
        <taxon>Lyophyllaceae</taxon>
        <taxon>Asterophora</taxon>
    </lineage>
</organism>
<feature type="compositionally biased region" description="Low complexity" evidence="1">
    <location>
        <begin position="201"/>
        <end position="212"/>
    </location>
</feature>
<reference evidence="2" key="2">
    <citation type="submission" date="2021-10" db="EMBL/GenBank/DDBJ databases">
        <title>Phylogenomics reveals ancestral predisposition of the termite-cultivated fungus Termitomyces towards a domesticated lifestyle.</title>
        <authorList>
            <person name="Auxier B."/>
            <person name="Grum-Grzhimaylo A."/>
            <person name="Cardenas M.E."/>
            <person name="Lodge J.D."/>
            <person name="Laessoe T."/>
            <person name="Pedersen O."/>
            <person name="Smith M.E."/>
            <person name="Kuyper T.W."/>
            <person name="Franco-Molano E.A."/>
            <person name="Baroni T.J."/>
            <person name="Aanen D.K."/>
        </authorList>
    </citation>
    <scope>NUCLEOTIDE SEQUENCE</scope>
    <source>
        <strain evidence="2">AP01</strain>
        <tissue evidence="2">Mycelium</tissue>
    </source>
</reference>
<reference evidence="2" key="1">
    <citation type="submission" date="2020-07" db="EMBL/GenBank/DDBJ databases">
        <authorList>
            <person name="Nieuwenhuis M."/>
            <person name="Van De Peppel L.J.J."/>
        </authorList>
    </citation>
    <scope>NUCLEOTIDE SEQUENCE</scope>
    <source>
        <strain evidence="2">AP01</strain>
        <tissue evidence="2">Mycelium</tissue>
    </source>
</reference>
<feature type="compositionally biased region" description="Low complexity" evidence="1">
    <location>
        <begin position="329"/>
        <end position="338"/>
    </location>
</feature>
<feature type="compositionally biased region" description="Pro residues" evidence="1">
    <location>
        <begin position="339"/>
        <end position="349"/>
    </location>
</feature>
<evidence type="ECO:0000256" key="1">
    <source>
        <dbReference type="SAM" id="MobiDB-lite"/>
    </source>
</evidence>
<name>A0A9P7K905_9AGAR</name>
<feature type="region of interest" description="Disordered" evidence="1">
    <location>
        <begin position="201"/>
        <end position="232"/>
    </location>
</feature>
<dbReference type="EMBL" id="JABCKV010000145">
    <property type="protein sequence ID" value="KAG5642941.1"/>
    <property type="molecule type" value="Genomic_DNA"/>
</dbReference>
<sequence length="445" mass="47737">MFGESESESPRVPSPWDSLISTPPSPASRSSTGSSSPFSIELIPCLVPEADEGNVEYKLQLLSPSPSRFARLVTQLKWRLLEGGGQAYYELGVADSGALVGLPRTELEQSLETLEMMAGEIGASVIVVKEIEVPAAMAGLAASQTDKWNGQRKQREPRPGSGSSTALLSSESETETTTTDYDEDDLEDMSTTIVLEKSTGTAAIHSSSAASHADPDPADNADAEDGDDPRPTYIATDLEIFSVFKPRPMRSRVQMHAHDHVVAPTKTKRLKRIKHITHPNSMSDSEHPETHANGKPRHSHPHPPADPATKVFTRRQMRDRKREEKRKALAAYATAAVSPPSPSPSPGPVPLTVDEELGSHYEPTPAETSALVSGLAALHVSLSEPAPPTQDARNLDDVFASPTAVQALGPKEGVALGSRLIVEALVVRKMSLDEAFLDFGGFALV</sequence>
<keyword evidence="3" id="KW-1185">Reference proteome</keyword>
<dbReference type="InterPro" id="IPR050055">
    <property type="entry name" value="EF-Tu_GTPase"/>
</dbReference>
<dbReference type="Proteomes" id="UP000775547">
    <property type="component" value="Unassembled WGS sequence"/>
</dbReference>
<feature type="compositionally biased region" description="Low complexity" evidence="1">
    <location>
        <begin position="27"/>
        <end position="37"/>
    </location>
</feature>
<feature type="compositionally biased region" description="Acidic residues" evidence="1">
    <location>
        <begin position="216"/>
        <end position="227"/>
    </location>
</feature>
<proteinExistence type="predicted"/>
<protein>
    <recommendedName>
        <fullName evidence="4">GTP binding protein 2</fullName>
    </recommendedName>
</protein>
<evidence type="ECO:0000313" key="3">
    <source>
        <dbReference type="Proteomes" id="UP000775547"/>
    </source>
</evidence>
<evidence type="ECO:0008006" key="4">
    <source>
        <dbReference type="Google" id="ProtNLM"/>
    </source>
</evidence>
<gene>
    <name evidence="2" type="ORF">DXG03_001859</name>
</gene>
<dbReference type="AlphaFoldDB" id="A0A9P7K905"/>
<dbReference type="PANTHER" id="PTHR43721">
    <property type="entry name" value="ELONGATION FACTOR TU-RELATED"/>
    <property type="match status" value="1"/>
</dbReference>
<dbReference type="OrthoDB" id="248233at2759"/>
<feature type="region of interest" description="Disordered" evidence="1">
    <location>
        <begin position="144"/>
        <end position="187"/>
    </location>
</feature>
<feature type="region of interest" description="Disordered" evidence="1">
    <location>
        <begin position="277"/>
        <end position="353"/>
    </location>
</feature>
<feature type="compositionally biased region" description="Low complexity" evidence="1">
    <location>
        <begin position="161"/>
        <end position="179"/>
    </location>
</feature>
<accession>A0A9P7K905</accession>
<comment type="caution">
    <text evidence="2">The sequence shown here is derived from an EMBL/GenBank/DDBJ whole genome shotgun (WGS) entry which is preliminary data.</text>
</comment>
<feature type="region of interest" description="Disordered" evidence="1">
    <location>
        <begin position="1"/>
        <end position="37"/>
    </location>
</feature>
<evidence type="ECO:0000313" key="2">
    <source>
        <dbReference type="EMBL" id="KAG5642941.1"/>
    </source>
</evidence>
<dbReference type="GO" id="GO:0003746">
    <property type="term" value="F:translation elongation factor activity"/>
    <property type="evidence" value="ECO:0007669"/>
    <property type="project" value="TreeGrafter"/>
</dbReference>
<dbReference type="PANTHER" id="PTHR43721:SF9">
    <property type="entry name" value="GTP-BINDING PROTEIN 1"/>
    <property type="match status" value="1"/>
</dbReference>